<feature type="domain" description="AAA" evidence="1">
    <location>
        <begin position="7"/>
        <end position="183"/>
    </location>
</feature>
<dbReference type="PANTHER" id="PTHR13696">
    <property type="entry name" value="P-LOOP CONTAINING NUCLEOSIDE TRIPHOSPHATE HYDROLASE"/>
    <property type="match status" value="1"/>
</dbReference>
<dbReference type="Gene3D" id="3.40.50.300">
    <property type="entry name" value="P-loop containing nucleotide triphosphate hydrolases"/>
    <property type="match status" value="1"/>
</dbReference>
<protein>
    <submittedName>
        <fullName evidence="2">ParA family protein</fullName>
    </submittedName>
</protein>
<dbReference type="SUPFAM" id="SSF52540">
    <property type="entry name" value="P-loop containing nucleoside triphosphate hydrolases"/>
    <property type="match status" value="1"/>
</dbReference>
<dbReference type="EMBL" id="JBHTNF010000014">
    <property type="protein sequence ID" value="MFD1329786.1"/>
    <property type="molecule type" value="Genomic_DNA"/>
</dbReference>
<dbReference type="PANTHER" id="PTHR13696:SF52">
    <property type="entry name" value="PARA FAMILY PROTEIN CT_582"/>
    <property type="match status" value="1"/>
</dbReference>
<reference evidence="3" key="1">
    <citation type="journal article" date="2019" name="Int. J. Syst. Evol. Microbiol.">
        <title>The Global Catalogue of Microorganisms (GCM) 10K type strain sequencing project: providing services to taxonomists for standard genome sequencing and annotation.</title>
        <authorList>
            <consortium name="The Broad Institute Genomics Platform"/>
            <consortium name="The Broad Institute Genome Sequencing Center for Infectious Disease"/>
            <person name="Wu L."/>
            <person name="Ma J."/>
        </authorList>
    </citation>
    <scope>NUCLEOTIDE SEQUENCE [LARGE SCALE GENOMIC DNA]</scope>
    <source>
        <strain evidence="3">CCUG 55609</strain>
    </source>
</reference>
<dbReference type="RefSeq" id="WP_374839849.1">
    <property type="nucleotide sequence ID" value="NZ_JBHEEW010000011.1"/>
</dbReference>
<name>A0ABW3Z0M3_MYCRA</name>
<proteinExistence type="predicted"/>
<sequence>MASLPNRIITIANQKGGVGKTTTAINLATALAAIGERVLIVDLDPQGNASTGLGIDRRDRKLSSYDLLIGTHGIAEIVQQTAVPNLSILPSTMDLLGIEMEIAGESDRVFRLRRALFSDDASAYSYILVDCPPSFNLLTMNAMTAAHSVLVPLQCEFFALEGLSQLLETVDQIRRSVNPSLDIQGIVLTMYDSRNNLALQVVNDVRTHLGEKVYHTLIPRNVRVSEAPSYGKPAILYDLKCAGSQAYLQLASEVIQRERQRKAA</sequence>
<dbReference type="InterPro" id="IPR027417">
    <property type="entry name" value="P-loop_NTPase"/>
</dbReference>
<dbReference type="Pfam" id="PF13614">
    <property type="entry name" value="AAA_31"/>
    <property type="match status" value="1"/>
</dbReference>
<organism evidence="2 3">
    <name type="scientific">Mycoplana ramosa</name>
    <name type="common">Mycoplana bullata</name>
    <dbReference type="NCBI Taxonomy" id="40837"/>
    <lineage>
        <taxon>Bacteria</taxon>
        <taxon>Pseudomonadati</taxon>
        <taxon>Pseudomonadota</taxon>
        <taxon>Alphaproteobacteria</taxon>
        <taxon>Hyphomicrobiales</taxon>
        <taxon>Rhizobiaceae</taxon>
        <taxon>Mycoplana</taxon>
    </lineage>
</organism>
<dbReference type="CDD" id="cd02042">
    <property type="entry name" value="ParAB_family"/>
    <property type="match status" value="1"/>
</dbReference>
<evidence type="ECO:0000259" key="1">
    <source>
        <dbReference type="Pfam" id="PF13614"/>
    </source>
</evidence>
<evidence type="ECO:0000313" key="3">
    <source>
        <dbReference type="Proteomes" id="UP001597173"/>
    </source>
</evidence>
<dbReference type="InterPro" id="IPR050678">
    <property type="entry name" value="DNA_Partitioning_ATPase"/>
</dbReference>
<gene>
    <name evidence="2" type="ORF">ACFQ33_17995</name>
</gene>
<evidence type="ECO:0000313" key="2">
    <source>
        <dbReference type="EMBL" id="MFD1329786.1"/>
    </source>
</evidence>
<keyword evidence="3" id="KW-1185">Reference proteome</keyword>
<dbReference type="InterPro" id="IPR025669">
    <property type="entry name" value="AAA_dom"/>
</dbReference>
<dbReference type="Proteomes" id="UP001597173">
    <property type="component" value="Unassembled WGS sequence"/>
</dbReference>
<accession>A0ABW3Z0M3</accession>
<comment type="caution">
    <text evidence="2">The sequence shown here is derived from an EMBL/GenBank/DDBJ whole genome shotgun (WGS) entry which is preliminary data.</text>
</comment>